<geneLocation type="mitochondrion" evidence="2"/>
<protein>
    <submittedName>
        <fullName evidence="2">Uncharacterized protein</fullName>
    </submittedName>
</protein>
<dbReference type="EMBL" id="MW030499">
    <property type="protein sequence ID" value="QWS06195.1"/>
    <property type="molecule type" value="Genomic_DNA"/>
</dbReference>
<proteinExistence type="predicted"/>
<feature type="compositionally biased region" description="Basic and acidic residues" evidence="1">
    <location>
        <begin position="118"/>
        <end position="144"/>
    </location>
</feature>
<dbReference type="AlphaFoldDB" id="A0A8F2BR66"/>
<accession>A0A8F2BR66</accession>
<evidence type="ECO:0000313" key="2">
    <source>
        <dbReference type="EMBL" id="QWS06195.1"/>
    </source>
</evidence>
<sequence>MVDISQEDNITDPLERIKSKYMRAYIDSRELEGFKKMREHEAKWLLSEKAEFEKTGVLPEINYHDKVAEFRRKDAIIEQELMKRLEEFRLKEYPKDVGSTVKRDLDALYDDSSDETELVSKDQLESKDVSVSEDKLTKDESSKD</sequence>
<gene>
    <name evidence="2" type="primary">orf144</name>
</gene>
<feature type="region of interest" description="Disordered" evidence="1">
    <location>
        <begin position="111"/>
        <end position="144"/>
    </location>
</feature>
<organism evidence="2">
    <name type="scientific">Clonostachys rogersoniana</name>
    <dbReference type="NCBI Taxonomy" id="122658"/>
    <lineage>
        <taxon>Eukaryota</taxon>
        <taxon>Fungi</taxon>
        <taxon>Dikarya</taxon>
        <taxon>Ascomycota</taxon>
        <taxon>Pezizomycotina</taxon>
        <taxon>Sordariomycetes</taxon>
        <taxon>Hypocreomycetidae</taxon>
        <taxon>Hypocreales</taxon>
        <taxon>Bionectriaceae</taxon>
        <taxon>Clonostachys</taxon>
    </lineage>
</organism>
<keyword evidence="2" id="KW-0496">Mitochondrion</keyword>
<evidence type="ECO:0000256" key="1">
    <source>
        <dbReference type="SAM" id="MobiDB-lite"/>
    </source>
</evidence>
<name>A0A8F2BR66_CLORO</name>
<reference evidence="2" key="1">
    <citation type="submission" date="2020-09" db="EMBL/GenBank/DDBJ databases">
        <authorList>
            <person name="Zhao Z.Y."/>
            <person name="Zhu K.F."/>
            <person name="Tang D.X."/>
            <person name="Wang Y.B."/>
            <person name="Wang Y."/>
            <person name="Geng Y.P."/>
            <person name="Yu H."/>
        </authorList>
    </citation>
    <scope>NUCLEOTIDE SEQUENCE</scope>
</reference>